<organism evidence="3 4">
    <name type="scientific">Carboxylicivirga linearis</name>
    <dbReference type="NCBI Taxonomy" id="1628157"/>
    <lineage>
        <taxon>Bacteria</taxon>
        <taxon>Pseudomonadati</taxon>
        <taxon>Bacteroidota</taxon>
        <taxon>Bacteroidia</taxon>
        <taxon>Marinilabiliales</taxon>
        <taxon>Marinilabiliaceae</taxon>
        <taxon>Carboxylicivirga</taxon>
    </lineage>
</organism>
<keyword evidence="1" id="KW-0812">Transmembrane</keyword>
<keyword evidence="1" id="KW-1133">Transmembrane helix</keyword>
<keyword evidence="1" id="KW-0472">Membrane</keyword>
<evidence type="ECO:0000313" key="3">
    <source>
        <dbReference type="EMBL" id="MBS2099205.1"/>
    </source>
</evidence>
<evidence type="ECO:0000256" key="1">
    <source>
        <dbReference type="SAM" id="Phobius"/>
    </source>
</evidence>
<dbReference type="Pfam" id="PF03703">
    <property type="entry name" value="bPH_2"/>
    <property type="match status" value="1"/>
</dbReference>
<evidence type="ECO:0000259" key="2">
    <source>
        <dbReference type="Pfam" id="PF03703"/>
    </source>
</evidence>
<comment type="caution">
    <text evidence="3">The sequence shown here is derived from an EMBL/GenBank/DDBJ whole genome shotgun (WGS) entry which is preliminary data.</text>
</comment>
<dbReference type="InterPro" id="IPR005182">
    <property type="entry name" value="YdbS-like_PH"/>
</dbReference>
<protein>
    <submittedName>
        <fullName evidence="3">PH domain-containing protein</fullName>
    </submittedName>
</protein>
<accession>A0ABS5JWB4</accession>
<keyword evidence="4" id="KW-1185">Reference proteome</keyword>
<feature type="domain" description="YdbS-like PH" evidence="2">
    <location>
        <begin position="253"/>
        <end position="332"/>
    </location>
</feature>
<evidence type="ECO:0000313" key="4">
    <source>
        <dbReference type="Proteomes" id="UP000708576"/>
    </source>
</evidence>
<feature type="transmembrane region" description="Helical" evidence="1">
    <location>
        <begin position="200"/>
        <end position="221"/>
    </location>
</feature>
<feature type="transmembrane region" description="Helical" evidence="1">
    <location>
        <begin position="227"/>
        <end position="245"/>
    </location>
</feature>
<feature type="transmembrane region" description="Helical" evidence="1">
    <location>
        <begin position="146"/>
        <end position="164"/>
    </location>
</feature>
<dbReference type="Proteomes" id="UP000708576">
    <property type="component" value="Unassembled WGS sequence"/>
</dbReference>
<dbReference type="RefSeq" id="WP_212216450.1">
    <property type="nucleotide sequence ID" value="NZ_JAGUCO010000009.1"/>
</dbReference>
<gene>
    <name evidence="3" type="ORF">KEM10_13010</name>
</gene>
<feature type="transmembrane region" description="Helical" evidence="1">
    <location>
        <begin position="7"/>
        <end position="25"/>
    </location>
</feature>
<reference evidence="3 4" key="1">
    <citation type="journal article" date="2015" name="Int. J. Syst. Evol. Microbiol.">
        <title>Carboxylicivirga linearis sp. nov., isolated from a sea cucumber culture pond.</title>
        <authorList>
            <person name="Wang F.Q."/>
            <person name="Zhou Y.X."/>
            <person name="Lin X.Z."/>
            <person name="Chen G.J."/>
            <person name="Du Z.J."/>
        </authorList>
    </citation>
    <scope>NUCLEOTIDE SEQUENCE [LARGE SCALE GENOMIC DNA]</scope>
    <source>
        <strain evidence="3 4">FB218</strain>
    </source>
</reference>
<sequence length="340" mass="39102">MKAIVKDYGGSLFLIVLGIAMIIITRNPESYSPENTDFIDGVLSEDPKEGVHDESEDYIGVWVKGYDNFYEFSSCSYNDRIAADVKQLRAGDQISFYAKKDNSSITFPWKGKKYKTYGICDASSPKVGKIIKFEQFNRCNDFQSNVVIPILSGILMLMGVFQFIRQQKDRVNKNEISSLQMGRLKNTDEIIKLRPDRLTFVLRNSYFSFFLIGFGLFFNYPFDLNDIHTIGAIMILCGLYMLFHYRLIHDKINYMIDSSGIHITKISVLFQSEMNVIRYNSIKEVIYRQAFYESGKNVGTILIDNGDTNSDGEKVYSRIIGVENYKEIARLILERADLNQ</sequence>
<name>A0ABS5JWB4_9BACT</name>
<dbReference type="EMBL" id="JAGUCO010000009">
    <property type="protein sequence ID" value="MBS2099205.1"/>
    <property type="molecule type" value="Genomic_DNA"/>
</dbReference>
<proteinExistence type="predicted"/>